<feature type="region of interest" description="Disordered" evidence="3">
    <location>
        <begin position="1"/>
        <end position="38"/>
    </location>
</feature>
<feature type="DNA-binding region" description="HMG box" evidence="1">
    <location>
        <begin position="253"/>
        <end position="319"/>
    </location>
</feature>
<feature type="coiled-coil region" evidence="2">
    <location>
        <begin position="431"/>
        <end position="458"/>
    </location>
</feature>
<feature type="region of interest" description="Disordered" evidence="3">
    <location>
        <begin position="321"/>
        <end position="393"/>
    </location>
</feature>
<feature type="compositionally biased region" description="Basic and acidic residues" evidence="3">
    <location>
        <begin position="321"/>
        <end position="343"/>
    </location>
</feature>
<dbReference type="EMBL" id="BT123874">
    <property type="protein sequence ID" value="ADE77169.1"/>
    <property type="molecule type" value="mRNA"/>
</dbReference>
<feature type="compositionally biased region" description="Basic and acidic residues" evidence="3">
    <location>
        <begin position="1"/>
        <end position="10"/>
    </location>
</feature>
<dbReference type="SUPFAM" id="SSF47095">
    <property type="entry name" value="HMG-box"/>
    <property type="match status" value="3"/>
</dbReference>
<feature type="DNA-binding region" description="HMG box" evidence="1">
    <location>
        <begin position="381"/>
        <end position="449"/>
    </location>
</feature>
<evidence type="ECO:0000259" key="4">
    <source>
        <dbReference type="PROSITE" id="PS50118"/>
    </source>
</evidence>
<protein>
    <recommendedName>
        <fullName evidence="4">HMG box domain-containing protein</fullName>
    </recommendedName>
</protein>
<proteinExistence type="evidence at transcript level"/>
<dbReference type="GO" id="GO:0003677">
    <property type="term" value="F:DNA binding"/>
    <property type="evidence" value="ECO:0007669"/>
    <property type="project" value="UniProtKB-UniRule"/>
</dbReference>
<feature type="region of interest" description="Disordered" evidence="3">
    <location>
        <begin position="115"/>
        <end position="141"/>
    </location>
</feature>
<keyword evidence="1" id="KW-0539">Nucleus</keyword>
<feature type="coiled-coil region" evidence="2">
    <location>
        <begin position="39"/>
        <end position="101"/>
    </location>
</feature>
<dbReference type="InterPro" id="IPR036910">
    <property type="entry name" value="HMG_box_dom_sf"/>
</dbReference>
<feature type="domain" description="HMG box" evidence="4">
    <location>
        <begin position="381"/>
        <end position="449"/>
    </location>
</feature>
<feature type="compositionally biased region" description="Basic and acidic residues" evidence="3">
    <location>
        <begin position="370"/>
        <end position="380"/>
    </location>
</feature>
<accession>D5ACA0</accession>
<keyword evidence="2" id="KW-0175">Coiled coil</keyword>
<evidence type="ECO:0000256" key="1">
    <source>
        <dbReference type="PROSITE-ProRule" id="PRU00267"/>
    </source>
</evidence>
<evidence type="ECO:0000256" key="3">
    <source>
        <dbReference type="SAM" id="MobiDB-lite"/>
    </source>
</evidence>
<feature type="domain" description="HMG box" evidence="4">
    <location>
        <begin position="137"/>
        <end position="205"/>
    </location>
</feature>
<feature type="DNA-binding region" description="HMG box" evidence="1">
    <location>
        <begin position="137"/>
        <end position="205"/>
    </location>
</feature>
<dbReference type="Gene3D" id="1.10.30.10">
    <property type="entry name" value="High mobility group box domain"/>
    <property type="match status" value="3"/>
</dbReference>
<evidence type="ECO:0000313" key="5">
    <source>
        <dbReference type="EMBL" id="ADE77169.1"/>
    </source>
</evidence>
<reference evidence="5" key="1">
    <citation type="submission" date="2010-04" db="EMBL/GenBank/DDBJ databases">
        <authorList>
            <person name="Reid K.E."/>
            <person name="Liao N."/>
            <person name="Chan S."/>
            <person name="Docking R."/>
            <person name="Taylor G."/>
            <person name="Moore R."/>
            <person name="Mayo M."/>
            <person name="Munro S."/>
            <person name="King J."/>
            <person name="Yanchuk A."/>
            <person name="Holt R."/>
            <person name="Jones S."/>
            <person name="Marra M."/>
            <person name="Ritland C.E."/>
            <person name="Ritland K."/>
            <person name="Bohlmann J."/>
        </authorList>
    </citation>
    <scope>NUCLEOTIDE SEQUENCE</scope>
    <source>
        <tissue evidence="5">Bud</tissue>
    </source>
</reference>
<organism evidence="5">
    <name type="scientific">Picea sitchensis</name>
    <name type="common">Sitka spruce</name>
    <name type="synonym">Pinus sitchensis</name>
    <dbReference type="NCBI Taxonomy" id="3332"/>
    <lineage>
        <taxon>Eukaryota</taxon>
        <taxon>Viridiplantae</taxon>
        <taxon>Streptophyta</taxon>
        <taxon>Embryophyta</taxon>
        <taxon>Tracheophyta</taxon>
        <taxon>Spermatophyta</taxon>
        <taxon>Pinopsida</taxon>
        <taxon>Pinidae</taxon>
        <taxon>Conifers I</taxon>
        <taxon>Pinales</taxon>
        <taxon>Pinaceae</taxon>
        <taxon>Picea</taxon>
    </lineage>
</organism>
<feature type="domain" description="HMG box" evidence="4">
    <location>
        <begin position="253"/>
        <end position="319"/>
    </location>
</feature>
<dbReference type="PROSITE" id="PS50118">
    <property type="entry name" value="HMG_BOX_2"/>
    <property type="match status" value="3"/>
</dbReference>
<evidence type="ECO:0000256" key="2">
    <source>
        <dbReference type="SAM" id="Coils"/>
    </source>
</evidence>
<feature type="compositionally biased region" description="Basic residues" evidence="3">
    <location>
        <begin position="128"/>
        <end position="139"/>
    </location>
</feature>
<feature type="compositionally biased region" description="Basic residues" evidence="3">
    <location>
        <begin position="359"/>
        <end position="369"/>
    </location>
</feature>
<sequence>MEEEAQKENRVASTPKPVGRSRKKSALQNVSNLLPPPVTNSLEEELEAVRVRLQKLNMEKEKTDKLLEERDALLKEKEAELQLKAKAQEKLQLELKKLQKLKGFNPVMSFPLGQSLRMSELAKEEEKKKKKKDPNRPKKPSPAYILWCQEQWNQVKSENPNPVFKDMGAILGAKWKTLSAEEKKPYEEKYEAEKEAYLQVVGQERRETEALKLLHDEQKQKTALELLEQYLQYQKDAEGKEKSKRKEKDPSKPKHPVTAFFAFTNERRAALLEENHNVLQIAKILGEEWKNMTKEERAPYEQIAAEAKEKYMGEMELYKQKKAEEASSASKEEEELRKLEREQGLQLLRKKEKNETLKRTMKKKLIQKKQLKEKNSDPNRPKKPPTSFLLFSKETRKKLVQERPGVNNTTINALISLKWKDLGTAEKQKWVDEAAGAMVQYKKEVEEYNKLHVKEQQEEQTHISFEHDEMKLDRSLPVPTTN</sequence>
<dbReference type="InterPro" id="IPR009071">
    <property type="entry name" value="HMG_box_dom"/>
</dbReference>
<feature type="compositionally biased region" description="Basic and acidic residues" evidence="3">
    <location>
        <begin position="236"/>
        <end position="252"/>
    </location>
</feature>
<dbReference type="InterPro" id="IPR044601">
    <property type="entry name" value="HMGB6/HMGB13"/>
</dbReference>
<dbReference type="Pfam" id="PF00505">
    <property type="entry name" value="HMG_box"/>
    <property type="match status" value="3"/>
</dbReference>
<dbReference type="PANTHER" id="PTHR46912:SF1">
    <property type="entry name" value="HIGH MOBILITY GROUP B PROTEIN 13"/>
    <property type="match status" value="1"/>
</dbReference>
<dbReference type="CDD" id="cd22008">
    <property type="entry name" value="HMG-box_AtHMGB6-like_rpt3"/>
    <property type="match status" value="1"/>
</dbReference>
<name>D5ACA0_PICSI</name>
<keyword evidence="1" id="KW-0238">DNA-binding</keyword>
<dbReference type="SMART" id="SM00398">
    <property type="entry name" value="HMG"/>
    <property type="match status" value="3"/>
</dbReference>
<dbReference type="AlphaFoldDB" id="D5ACA0"/>
<dbReference type="GO" id="GO:0005634">
    <property type="term" value="C:nucleus"/>
    <property type="evidence" value="ECO:0007669"/>
    <property type="project" value="UniProtKB-UniRule"/>
</dbReference>
<dbReference type="PANTHER" id="PTHR46912">
    <property type="entry name" value="HIGH MOBILITY GROUP B PROTEIN 13"/>
    <property type="match status" value="1"/>
</dbReference>
<feature type="region of interest" description="Disordered" evidence="3">
    <location>
        <begin position="236"/>
        <end position="257"/>
    </location>
</feature>